<gene>
    <name evidence="2" type="ORF">JZO85_20490</name>
</gene>
<sequence>MKKMKIVIGVIFIILGLIVIYENINYSPVKNMFQQKRERILKDKNIKELETFSERELKDYPKALRKYFEVCGFIGKSKMTGSVAKYEDVKFILNAHQKPLKISYERINDGLQPNVLAFIDTNIYGIPFQGIDSYYKNEGSMKGVLGKAFTIFDESGKDFYIGSLVTYLSECLLVPTAALQDFITWREIDEQTLEAKIEYSGYEVEGIFYFNGIGEFERFTTNDRIAIDSSGMKTKAPWSAIVDDYVTENGMKHPKHLQAIWHYDDGDSIYFDGEMKSLTYHYN</sequence>
<keyword evidence="1" id="KW-0472">Membrane</keyword>
<comment type="caution">
    <text evidence="2">The sequence shown here is derived from an EMBL/GenBank/DDBJ whole genome shotgun (WGS) entry which is preliminary data.</text>
</comment>
<protein>
    <submittedName>
        <fullName evidence="2">Uncharacterized protein</fullName>
    </submittedName>
</protein>
<evidence type="ECO:0000313" key="3">
    <source>
        <dbReference type="Proteomes" id="UP000664495"/>
    </source>
</evidence>
<dbReference type="InterPro" id="IPR046674">
    <property type="entry name" value="DUF6544"/>
</dbReference>
<dbReference type="RefSeq" id="WP_207110376.1">
    <property type="nucleotide sequence ID" value="NZ_JAFLVR010000068.1"/>
</dbReference>
<proteinExistence type="predicted"/>
<keyword evidence="3" id="KW-1185">Reference proteome</keyword>
<dbReference type="Proteomes" id="UP000664495">
    <property type="component" value="Unassembled WGS sequence"/>
</dbReference>
<evidence type="ECO:0000256" key="1">
    <source>
        <dbReference type="SAM" id="Phobius"/>
    </source>
</evidence>
<evidence type="ECO:0000313" key="2">
    <source>
        <dbReference type="EMBL" id="MBO0454646.1"/>
    </source>
</evidence>
<accession>A0ABS3HMG1</accession>
<reference evidence="2 3" key="1">
    <citation type="submission" date="2021-03" db="EMBL/GenBank/DDBJ databases">
        <title>Enterococcal diversity collection.</title>
        <authorList>
            <person name="Gilmore M.S."/>
            <person name="Schwartzman J."/>
            <person name="Van Tyne D."/>
            <person name="Martin M."/>
            <person name="Earl A.M."/>
            <person name="Manson A.L."/>
            <person name="Straub T."/>
            <person name="Salamzade R."/>
            <person name="Saavedra J."/>
            <person name="Lebreton F."/>
            <person name="Prichula J."/>
            <person name="Schaufler K."/>
            <person name="Gaca A."/>
            <person name="Sgardioli B."/>
            <person name="Wagenaar J."/>
            <person name="Strong T."/>
        </authorList>
    </citation>
    <scope>NUCLEOTIDE SEQUENCE [LARGE SCALE GENOMIC DNA]</scope>
    <source>
        <strain evidence="2 3">MJM16</strain>
    </source>
</reference>
<keyword evidence="1" id="KW-1133">Transmembrane helix</keyword>
<feature type="transmembrane region" description="Helical" evidence="1">
    <location>
        <begin position="6"/>
        <end position="24"/>
    </location>
</feature>
<name>A0ABS3HMG1_9ENTE</name>
<dbReference type="Pfam" id="PF20181">
    <property type="entry name" value="DUF6544"/>
    <property type="match status" value="1"/>
</dbReference>
<organism evidence="2 3">
    <name type="scientific">Candidatus Enterococcus murrayae</name>
    <dbReference type="NCBI Taxonomy" id="2815321"/>
    <lineage>
        <taxon>Bacteria</taxon>
        <taxon>Bacillati</taxon>
        <taxon>Bacillota</taxon>
        <taxon>Bacilli</taxon>
        <taxon>Lactobacillales</taxon>
        <taxon>Enterococcaceae</taxon>
        <taxon>Enterococcus</taxon>
    </lineage>
</organism>
<keyword evidence="1" id="KW-0812">Transmembrane</keyword>
<dbReference type="EMBL" id="JAFLVR010000068">
    <property type="protein sequence ID" value="MBO0454646.1"/>
    <property type="molecule type" value="Genomic_DNA"/>
</dbReference>